<sequence length="577" mass="67166">MIKETTMHRQLFDPYEFQHRELQKARQHCVDTYGENVLYENAESIHNSSGWFCPPYWDDILCWPTTASNTFSSIECPQYIAGFDKPMNNASRQCMMNGKWFFHEELHKYWTNYTQCFGSDEATVLVDLSDEFSKINGSIITEYLQLIKSIPRVGYTISLCTLIVAFIIMFTIKKLHCPRNNLHMNLFASFIFRAFLSLLKDIIFIKGVGLSRDLKYKNGETFFFQDKESNNWGCKLVTTLWEFFITANYSWILMEGLYLHNLIFRALFTDSSSKITHYIILGWGLPVLVIIPWVIARLFLENTLCWTTHDDDRKTFLIIRIPTMISIMINTVLFVKIAKVLFTKLRSSHSEEARQYQKWAKSTLVLVPLFGIHYALFLGMSYYIGRNEIVELTWLICDQLFASFQGFFVAILYCFLNGEVRTELKPHIHAFCVYIGQRFCCCGCFQCAEDDFKTIKSRSSVCTMLSSTSLYNGVNNHHRQKARWDNLHNSKSHTHYCSSKTQLGLRSLQDISPRKSLKHSNEYSSLPKNRHNHLGYYPNSSISAVDISACIDCKQNERCRSEPHLGMEMINMLPEEN</sequence>
<dbReference type="PANTHER" id="PTHR45620">
    <property type="entry name" value="PDF RECEPTOR-LIKE PROTEIN-RELATED"/>
    <property type="match status" value="1"/>
</dbReference>
<dbReference type="Gene3D" id="4.10.1240.10">
    <property type="entry name" value="GPCR, family 2, extracellular hormone receptor domain"/>
    <property type="match status" value="1"/>
</dbReference>
<dbReference type="GO" id="GO:0017046">
    <property type="term" value="F:peptide hormone binding"/>
    <property type="evidence" value="ECO:0007669"/>
    <property type="project" value="TreeGrafter"/>
</dbReference>
<feature type="transmembrane region" description="Helical" evidence="11">
    <location>
        <begin position="316"/>
        <end position="342"/>
    </location>
</feature>
<dbReference type="FunFam" id="1.20.1070.10:FF:000527">
    <property type="entry name" value="Parathyroid hormone/parathyroid hormone-related peptide receptor"/>
    <property type="match status" value="1"/>
</dbReference>
<dbReference type="GO" id="GO:0007188">
    <property type="term" value="P:adenylate cyclase-modulating G protein-coupled receptor signaling pathway"/>
    <property type="evidence" value="ECO:0007669"/>
    <property type="project" value="TreeGrafter"/>
</dbReference>
<keyword evidence="10" id="KW-0807">Transducer</keyword>
<feature type="transmembrane region" description="Helical" evidence="11">
    <location>
        <begin position="184"/>
        <end position="205"/>
    </location>
</feature>
<dbReference type="Pfam" id="PF00002">
    <property type="entry name" value="7tm_2"/>
    <property type="match status" value="1"/>
</dbReference>
<evidence type="ECO:0000256" key="5">
    <source>
        <dbReference type="ARBA" id="ARBA00022989"/>
    </source>
</evidence>
<reference evidence="15" key="1">
    <citation type="submission" date="2023-01" db="EMBL/GenBank/DDBJ databases">
        <title>Key to firefly adult light organ development and bioluminescence: homeobox transcription factors regulate luciferase expression and transportation to peroxisome.</title>
        <authorList>
            <person name="Fu X."/>
        </authorList>
    </citation>
    <scope>NUCLEOTIDE SEQUENCE [LARGE SCALE GENOMIC DNA]</scope>
</reference>
<comment type="similarity">
    <text evidence="2">Belongs to the G-protein coupled receptor 2 family.</text>
</comment>
<accession>A0AAN7SN63</accession>
<evidence type="ECO:0000259" key="13">
    <source>
        <dbReference type="PROSITE" id="PS50261"/>
    </source>
</evidence>
<keyword evidence="5 11" id="KW-1133">Transmembrane helix</keyword>
<dbReference type="Pfam" id="PF02793">
    <property type="entry name" value="HRM"/>
    <property type="match status" value="1"/>
</dbReference>
<feature type="transmembrane region" description="Helical" evidence="11">
    <location>
        <begin position="391"/>
        <end position="416"/>
    </location>
</feature>
<evidence type="ECO:0000256" key="6">
    <source>
        <dbReference type="ARBA" id="ARBA00023040"/>
    </source>
</evidence>
<evidence type="ECO:0000256" key="10">
    <source>
        <dbReference type="ARBA" id="ARBA00023224"/>
    </source>
</evidence>
<feature type="domain" description="G-protein coupled receptors family 2 profile 1" evidence="12">
    <location>
        <begin position="28"/>
        <end position="120"/>
    </location>
</feature>
<dbReference type="PROSITE" id="PS00649">
    <property type="entry name" value="G_PROTEIN_RECEP_F2_1"/>
    <property type="match status" value="1"/>
</dbReference>
<evidence type="ECO:0000313" key="14">
    <source>
        <dbReference type="EMBL" id="KAK4872460.1"/>
    </source>
</evidence>
<keyword evidence="7 11" id="KW-0472">Membrane</keyword>
<evidence type="ECO:0000256" key="9">
    <source>
        <dbReference type="ARBA" id="ARBA00023180"/>
    </source>
</evidence>
<dbReference type="PANTHER" id="PTHR45620:SF1">
    <property type="entry name" value="G-PROTEIN COUPLED RECEPTORS FAMILY 2 PROFILE 2 DOMAIN-CONTAINING PROTEIN"/>
    <property type="match status" value="1"/>
</dbReference>
<dbReference type="InterPro" id="IPR017983">
    <property type="entry name" value="GPCR_2_secretin-like_CS"/>
</dbReference>
<dbReference type="SMART" id="SM00008">
    <property type="entry name" value="HormR"/>
    <property type="match status" value="1"/>
</dbReference>
<comment type="caution">
    <text evidence="14">The sequence shown here is derived from an EMBL/GenBank/DDBJ whole genome shotgun (WGS) entry which is preliminary data.</text>
</comment>
<feature type="domain" description="G-protein coupled receptors family 2 profile 2" evidence="13">
    <location>
        <begin position="147"/>
        <end position="417"/>
    </location>
</feature>
<dbReference type="CDD" id="cd15273">
    <property type="entry name" value="7tmB1_NPR_B7_insect-like"/>
    <property type="match status" value="1"/>
</dbReference>
<evidence type="ECO:0000256" key="11">
    <source>
        <dbReference type="SAM" id="Phobius"/>
    </source>
</evidence>
<dbReference type="InterPro" id="IPR000832">
    <property type="entry name" value="GPCR_2_secretin-like"/>
</dbReference>
<evidence type="ECO:0000256" key="8">
    <source>
        <dbReference type="ARBA" id="ARBA00023170"/>
    </source>
</evidence>
<dbReference type="PRINTS" id="PR00249">
    <property type="entry name" value="GPCRSECRETIN"/>
</dbReference>
<evidence type="ECO:0000313" key="15">
    <source>
        <dbReference type="Proteomes" id="UP001353858"/>
    </source>
</evidence>
<dbReference type="InterPro" id="IPR001879">
    <property type="entry name" value="GPCR_2_extracellular_dom"/>
</dbReference>
<dbReference type="GO" id="GO:0005886">
    <property type="term" value="C:plasma membrane"/>
    <property type="evidence" value="ECO:0007669"/>
    <property type="project" value="UniProtKB-SubCell"/>
</dbReference>
<dbReference type="GO" id="GO:0008528">
    <property type="term" value="F:G protein-coupled peptide receptor activity"/>
    <property type="evidence" value="ECO:0007669"/>
    <property type="project" value="TreeGrafter"/>
</dbReference>
<dbReference type="InterPro" id="IPR050332">
    <property type="entry name" value="GPCR_2"/>
</dbReference>
<proteinExistence type="inferred from homology"/>
<evidence type="ECO:0000256" key="2">
    <source>
        <dbReference type="ARBA" id="ARBA00005314"/>
    </source>
</evidence>
<keyword evidence="6" id="KW-0297">G-protein coupled receptor</keyword>
<comment type="subcellular location">
    <subcellularLocation>
        <location evidence="1">Cell membrane</location>
        <topology evidence="1">Multi-pass membrane protein</topology>
    </subcellularLocation>
</comment>
<dbReference type="GO" id="GO:0007166">
    <property type="term" value="P:cell surface receptor signaling pathway"/>
    <property type="evidence" value="ECO:0007669"/>
    <property type="project" value="InterPro"/>
</dbReference>
<evidence type="ECO:0000256" key="1">
    <source>
        <dbReference type="ARBA" id="ARBA00004651"/>
    </source>
</evidence>
<dbReference type="AlphaFoldDB" id="A0AAN7SN63"/>
<gene>
    <name evidence="14" type="ORF">RN001_014489</name>
</gene>
<dbReference type="InterPro" id="IPR017981">
    <property type="entry name" value="GPCR_2-like_7TM"/>
</dbReference>
<dbReference type="SUPFAM" id="SSF111418">
    <property type="entry name" value="Hormone receptor domain"/>
    <property type="match status" value="1"/>
</dbReference>
<evidence type="ECO:0000256" key="4">
    <source>
        <dbReference type="ARBA" id="ARBA00022692"/>
    </source>
</evidence>
<feature type="transmembrane region" description="Helical" evidence="11">
    <location>
        <begin position="275"/>
        <end position="296"/>
    </location>
</feature>
<dbReference type="Gene3D" id="1.20.1070.10">
    <property type="entry name" value="Rhodopsin 7-helix transmembrane proteins"/>
    <property type="match status" value="1"/>
</dbReference>
<feature type="transmembrane region" description="Helical" evidence="11">
    <location>
        <begin position="153"/>
        <end position="172"/>
    </location>
</feature>
<keyword evidence="15" id="KW-1185">Reference proteome</keyword>
<dbReference type="EMBL" id="JARPUR010000007">
    <property type="protein sequence ID" value="KAK4872460.1"/>
    <property type="molecule type" value="Genomic_DNA"/>
</dbReference>
<keyword evidence="3" id="KW-1003">Cell membrane</keyword>
<dbReference type="Proteomes" id="UP001353858">
    <property type="component" value="Unassembled WGS sequence"/>
</dbReference>
<protein>
    <submittedName>
        <fullName evidence="14">Uncharacterized protein</fullName>
    </submittedName>
</protein>
<evidence type="ECO:0000259" key="12">
    <source>
        <dbReference type="PROSITE" id="PS50227"/>
    </source>
</evidence>
<dbReference type="PROSITE" id="PS50227">
    <property type="entry name" value="G_PROTEIN_RECEP_F2_3"/>
    <property type="match status" value="1"/>
</dbReference>
<dbReference type="PROSITE" id="PS50261">
    <property type="entry name" value="G_PROTEIN_RECEP_F2_4"/>
    <property type="match status" value="1"/>
</dbReference>
<dbReference type="PROSITE" id="PS00650">
    <property type="entry name" value="G_PROTEIN_RECEP_F2_2"/>
    <property type="match status" value="1"/>
</dbReference>
<keyword evidence="8" id="KW-0675">Receptor</keyword>
<evidence type="ECO:0000256" key="3">
    <source>
        <dbReference type="ARBA" id="ARBA00022475"/>
    </source>
</evidence>
<dbReference type="SUPFAM" id="SSF81321">
    <property type="entry name" value="Family A G protein-coupled receptor-like"/>
    <property type="match status" value="1"/>
</dbReference>
<feature type="transmembrane region" description="Helical" evidence="11">
    <location>
        <begin position="363"/>
        <end position="385"/>
    </location>
</feature>
<keyword evidence="4 11" id="KW-0812">Transmembrane</keyword>
<evidence type="ECO:0000256" key="7">
    <source>
        <dbReference type="ARBA" id="ARBA00023136"/>
    </source>
</evidence>
<dbReference type="InterPro" id="IPR036445">
    <property type="entry name" value="GPCR_2_extracell_dom_sf"/>
</dbReference>
<organism evidence="14 15">
    <name type="scientific">Aquatica leii</name>
    <dbReference type="NCBI Taxonomy" id="1421715"/>
    <lineage>
        <taxon>Eukaryota</taxon>
        <taxon>Metazoa</taxon>
        <taxon>Ecdysozoa</taxon>
        <taxon>Arthropoda</taxon>
        <taxon>Hexapoda</taxon>
        <taxon>Insecta</taxon>
        <taxon>Pterygota</taxon>
        <taxon>Neoptera</taxon>
        <taxon>Endopterygota</taxon>
        <taxon>Coleoptera</taxon>
        <taxon>Polyphaga</taxon>
        <taxon>Elateriformia</taxon>
        <taxon>Elateroidea</taxon>
        <taxon>Lampyridae</taxon>
        <taxon>Luciolinae</taxon>
        <taxon>Aquatica</taxon>
    </lineage>
</organism>
<keyword evidence="9" id="KW-0325">Glycoprotein</keyword>
<name>A0AAN7SN63_9COLE</name>